<dbReference type="VEuPathDB" id="TriTrypDB:TcYC6_0070260"/>
<dbReference type="Pfam" id="PF00226">
    <property type="entry name" value="DnaJ"/>
    <property type="match status" value="1"/>
</dbReference>
<dbReference type="VEuPathDB" id="TriTrypDB:TcBrA4_0061250"/>
<dbReference type="VEuPathDB" id="TriTrypDB:Tc_MARK_4379"/>
<dbReference type="VEuPathDB" id="TriTrypDB:TcCLB.508461.240"/>
<dbReference type="PROSITE" id="PS50076">
    <property type="entry name" value="DNAJ_2"/>
    <property type="match status" value="1"/>
</dbReference>
<dbReference type="InterPro" id="IPR001623">
    <property type="entry name" value="DnaJ_domain"/>
</dbReference>
<dbReference type="VEuPathDB" id="TriTrypDB:C3747_1g176"/>
<dbReference type="GO" id="GO:0036503">
    <property type="term" value="P:ERAD pathway"/>
    <property type="evidence" value="ECO:0007669"/>
    <property type="project" value="TreeGrafter"/>
</dbReference>
<dbReference type="GO" id="GO:0051087">
    <property type="term" value="F:protein-folding chaperone binding"/>
    <property type="evidence" value="ECO:0007669"/>
    <property type="project" value="TreeGrafter"/>
</dbReference>
<dbReference type="PANTHER" id="PTHR44360:SF1">
    <property type="entry name" value="DNAJ HOMOLOG SUBFAMILY B MEMBER 9"/>
    <property type="match status" value="1"/>
</dbReference>
<feature type="domain" description="J" evidence="4">
    <location>
        <begin position="4"/>
        <end position="67"/>
    </location>
</feature>
<evidence type="ECO:0000256" key="1">
    <source>
        <dbReference type="ARBA" id="ARBA00023186"/>
    </source>
</evidence>
<dbReference type="VEuPathDB" id="TriTrypDB:TCSYLVIO_005754"/>
<dbReference type="VEuPathDB" id="TriTrypDB:BCY84_14179"/>
<dbReference type="EMBL" id="PRFC01000001">
    <property type="protein sequence ID" value="PWV22042.1"/>
    <property type="molecule type" value="Genomic_DNA"/>
</dbReference>
<dbReference type="PROSITE" id="PS00636">
    <property type="entry name" value="DNAJ_1"/>
    <property type="match status" value="1"/>
</dbReference>
<dbReference type="Proteomes" id="UP000246078">
    <property type="component" value="Unassembled WGS sequence"/>
</dbReference>
<evidence type="ECO:0000313" key="6">
    <source>
        <dbReference type="Proteomes" id="UP000246078"/>
    </source>
</evidence>
<evidence type="ECO:0000256" key="2">
    <source>
        <dbReference type="SAM" id="Coils"/>
    </source>
</evidence>
<sequence>MFVDYYAVLSLHPSCSSRDVRDAFKRLALLYHPDRPEEGSTECFREIKEAYDVLSDPTRRYLYDLGYAEIQWVRQRQQEEAQLQQQQQQRRREMERMDELMRNQVLQPQPTRNGAYVSPSLPSESTRRVSSGSSSRVLLTPASTSHRTLAPTCVRREAVEKSREAAAQAVPRQGSGFVAVRRGRLAVVERSDAGIGAQNTAHGQYRQTVDEFSSSDVRSLPVTGSQSSQGSGENSLSGKQPSEQEQHLQRWGRHSVKDKSNDGKSTLVPKITTLQWGEKKLMPRRSNAVPSPDFFKRSVVKTWRVFFHVPATGQRDK</sequence>
<feature type="compositionally biased region" description="Low complexity" evidence="3">
    <location>
        <begin position="224"/>
        <end position="238"/>
    </location>
</feature>
<keyword evidence="5" id="KW-0346">Stress response</keyword>
<dbReference type="SMR" id="A0A2V2XN79"/>
<comment type="caution">
    <text evidence="5">The sequence shown here is derived from an EMBL/GenBank/DDBJ whole genome shotgun (WGS) entry which is preliminary data.</text>
</comment>
<dbReference type="SUPFAM" id="SSF46565">
    <property type="entry name" value="Chaperone J-domain"/>
    <property type="match status" value="1"/>
</dbReference>
<evidence type="ECO:0000259" key="4">
    <source>
        <dbReference type="PROSITE" id="PS50076"/>
    </source>
</evidence>
<reference evidence="5 6" key="1">
    <citation type="journal article" date="2018" name="Microb. Genom.">
        <title>Expanding an expanded genome: long-read sequencing of Trypanosoma cruzi.</title>
        <authorList>
            <person name="Berna L."/>
            <person name="Rodriguez M."/>
            <person name="Chiribao M.L."/>
            <person name="Parodi-Talice A."/>
            <person name="Pita S."/>
            <person name="Rijo G."/>
            <person name="Alvarez-Valin F."/>
            <person name="Robello C."/>
        </authorList>
    </citation>
    <scope>NUCLEOTIDE SEQUENCE [LARGE SCALE GENOMIC DNA]</scope>
    <source>
        <strain evidence="5 6">TCC</strain>
    </source>
</reference>
<dbReference type="InterPro" id="IPR018253">
    <property type="entry name" value="DnaJ_domain_CS"/>
</dbReference>
<dbReference type="SMART" id="SM00271">
    <property type="entry name" value="DnaJ"/>
    <property type="match status" value="1"/>
</dbReference>
<dbReference type="GO" id="GO:0051787">
    <property type="term" value="F:misfolded protein binding"/>
    <property type="evidence" value="ECO:0007669"/>
    <property type="project" value="TreeGrafter"/>
</dbReference>
<dbReference type="VEuPathDB" id="TriTrypDB:TcG_04703"/>
<dbReference type="GO" id="GO:0005783">
    <property type="term" value="C:endoplasmic reticulum"/>
    <property type="evidence" value="ECO:0007669"/>
    <property type="project" value="TreeGrafter"/>
</dbReference>
<dbReference type="VEuPathDB" id="TriTrypDB:ECC02_001299"/>
<evidence type="ECO:0000313" key="5">
    <source>
        <dbReference type="EMBL" id="PWV22042.1"/>
    </source>
</evidence>
<organism evidence="5 6">
    <name type="scientific">Trypanosoma cruzi</name>
    <dbReference type="NCBI Taxonomy" id="5693"/>
    <lineage>
        <taxon>Eukaryota</taxon>
        <taxon>Discoba</taxon>
        <taxon>Euglenozoa</taxon>
        <taxon>Kinetoplastea</taxon>
        <taxon>Metakinetoplastina</taxon>
        <taxon>Trypanosomatida</taxon>
        <taxon>Trypanosomatidae</taxon>
        <taxon>Trypanosoma</taxon>
        <taxon>Schizotrypanum</taxon>
    </lineage>
</organism>
<evidence type="ECO:0000256" key="3">
    <source>
        <dbReference type="SAM" id="MobiDB-lite"/>
    </source>
</evidence>
<dbReference type="CDD" id="cd06257">
    <property type="entry name" value="DnaJ"/>
    <property type="match status" value="1"/>
</dbReference>
<dbReference type="AlphaFoldDB" id="A0A2V2XN79"/>
<dbReference type="Gene3D" id="1.10.287.110">
    <property type="entry name" value="DnaJ domain"/>
    <property type="match status" value="1"/>
</dbReference>
<dbReference type="PANTHER" id="PTHR44360">
    <property type="entry name" value="DNAJ HOMOLOG SUBFAMILY B MEMBER 9"/>
    <property type="match status" value="1"/>
</dbReference>
<name>A0A2V2XN79_TRYCR</name>
<dbReference type="VEuPathDB" id="TriTrypDB:C4B63_2g164"/>
<dbReference type="InterPro" id="IPR051948">
    <property type="entry name" value="Hsp70_co-chaperone_J-domain"/>
</dbReference>
<protein>
    <submittedName>
        <fullName evidence="5">Putative heat shock protein DNAJ</fullName>
    </submittedName>
</protein>
<keyword evidence="1" id="KW-0143">Chaperone</keyword>
<dbReference type="VEuPathDB" id="TriTrypDB:TCDM_00080"/>
<keyword evidence="2" id="KW-0175">Coiled coil</keyword>
<dbReference type="PRINTS" id="PR00625">
    <property type="entry name" value="JDOMAIN"/>
</dbReference>
<feature type="coiled-coil region" evidence="2">
    <location>
        <begin position="76"/>
        <end position="103"/>
    </location>
</feature>
<dbReference type="InterPro" id="IPR036869">
    <property type="entry name" value="J_dom_sf"/>
</dbReference>
<accession>A0A2V2XN79</accession>
<proteinExistence type="predicted"/>
<feature type="region of interest" description="Disordered" evidence="3">
    <location>
        <begin position="211"/>
        <end position="268"/>
    </location>
</feature>
<feature type="region of interest" description="Disordered" evidence="3">
    <location>
        <begin position="103"/>
        <end position="152"/>
    </location>
</feature>
<gene>
    <name evidence="5" type="ORF">C3747_1g176</name>
</gene>